<organism evidence="1">
    <name type="scientific">Timema douglasi</name>
    <name type="common">Walking stick</name>
    <dbReference type="NCBI Taxonomy" id="61478"/>
    <lineage>
        <taxon>Eukaryota</taxon>
        <taxon>Metazoa</taxon>
        <taxon>Ecdysozoa</taxon>
        <taxon>Arthropoda</taxon>
        <taxon>Hexapoda</taxon>
        <taxon>Insecta</taxon>
        <taxon>Pterygota</taxon>
        <taxon>Neoptera</taxon>
        <taxon>Polyneoptera</taxon>
        <taxon>Phasmatodea</taxon>
        <taxon>Timematodea</taxon>
        <taxon>Timematoidea</taxon>
        <taxon>Timematidae</taxon>
        <taxon>Timema</taxon>
    </lineage>
</organism>
<gene>
    <name evidence="1" type="ORF">TDIB3V08_LOCUS11745</name>
</gene>
<sequence length="211" mass="23969">MRKINLWWDRGLNPGPLTQKSDTLLLDQEVTRIVMVSSDSSEESKKPGFSPSFSKSLAINTPSGGRLLNLDHATQFVRICKASLLWRAHKVLAGIITHQVTTRLRMPILYQQLSVSSRNRRQKTNWGSIVRNVIRDAAHCLSSNTSSKGDTVELILSPKSYERNYIKTGSQFQGTDPFYSAERRRRKLCTICNGEEQHPWSLSRQIYHLAG</sequence>
<accession>A0A7R8VVG9</accession>
<dbReference type="EMBL" id="OA575898">
    <property type="protein sequence ID" value="CAD7205594.1"/>
    <property type="molecule type" value="Genomic_DNA"/>
</dbReference>
<dbReference type="AlphaFoldDB" id="A0A7R8VVG9"/>
<name>A0A7R8VVG9_TIMDO</name>
<proteinExistence type="predicted"/>
<reference evidence="1" key="1">
    <citation type="submission" date="2020-11" db="EMBL/GenBank/DDBJ databases">
        <authorList>
            <person name="Tran Van P."/>
        </authorList>
    </citation>
    <scope>NUCLEOTIDE SEQUENCE</scope>
</reference>
<evidence type="ECO:0000313" key="1">
    <source>
        <dbReference type="EMBL" id="CAD7205594.1"/>
    </source>
</evidence>
<protein>
    <submittedName>
        <fullName evidence="1">Uncharacterized protein</fullName>
    </submittedName>
</protein>